<reference evidence="1 2" key="1">
    <citation type="journal article" date="2019" name="Nat. Ecol. Evol.">
        <title>Megaphylogeny resolves global patterns of mushroom evolution.</title>
        <authorList>
            <person name="Varga T."/>
            <person name="Krizsan K."/>
            <person name="Foldi C."/>
            <person name="Dima B."/>
            <person name="Sanchez-Garcia M."/>
            <person name="Sanchez-Ramirez S."/>
            <person name="Szollosi G.J."/>
            <person name="Szarkandi J.G."/>
            <person name="Papp V."/>
            <person name="Albert L."/>
            <person name="Andreopoulos W."/>
            <person name="Angelini C."/>
            <person name="Antonin V."/>
            <person name="Barry K.W."/>
            <person name="Bougher N.L."/>
            <person name="Buchanan P."/>
            <person name="Buyck B."/>
            <person name="Bense V."/>
            <person name="Catcheside P."/>
            <person name="Chovatia M."/>
            <person name="Cooper J."/>
            <person name="Damon W."/>
            <person name="Desjardin D."/>
            <person name="Finy P."/>
            <person name="Geml J."/>
            <person name="Haridas S."/>
            <person name="Hughes K."/>
            <person name="Justo A."/>
            <person name="Karasinski D."/>
            <person name="Kautmanova I."/>
            <person name="Kiss B."/>
            <person name="Kocsube S."/>
            <person name="Kotiranta H."/>
            <person name="LaButti K.M."/>
            <person name="Lechner B.E."/>
            <person name="Liimatainen K."/>
            <person name="Lipzen A."/>
            <person name="Lukacs Z."/>
            <person name="Mihaltcheva S."/>
            <person name="Morgado L.N."/>
            <person name="Niskanen T."/>
            <person name="Noordeloos M.E."/>
            <person name="Ohm R.A."/>
            <person name="Ortiz-Santana B."/>
            <person name="Ovrebo C."/>
            <person name="Racz N."/>
            <person name="Riley R."/>
            <person name="Savchenko A."/>
            <person name="Shiryaev A."/>
            <person name="Soop K."/>
            <person name="Spirin V."/>
            <person name="Szebenyi C."/>
            <person name="Tomsovsky M."/>
            <person name="Tulloss R.E."/>
            <person name="Uehling J."/>
            <person name="Grigoriev I.V."/>
            <person name="Vagvolgyi C."/>
            <person name="Papp T."/>
            <person name="Martin F.M."/>
            <person name="Miettinen O."/>
            <person name="Hibbett D.S."/>
            <person name="Nagy L.G."/>
        </authorList>
    </citation>
    <scope>NUCLEOTIDE SEQUENCE [LARGE SCALE GENOMIC DNA]</scope>
    <source>
        <strain evidence="1 2">FP101781</strain>
    </source>
</reference>
<comment type="caution">
    <text evidence="1">The sequence shown here is derived from an EMBL/GenBank/DDBJ whole genome shotgun (WGS) entry which is preliminary data.</text>
</comment>
<dbReference type="SUPFAM" id="SSF53474">
    <property type="entry name" value="alpha/beta-Hydrolases"/>
    <property type="match status" value="1"/>
</dbReference>
<keyword evidence="1" id="KW-0378">Hydrolase</keyword>
<evidence type="ECO:0000313" key="1">
    <source>
        <dbReference type="EMBL" id="TEB21488.1"/>
    </source>
</evidence>
<dbReference type="Proteomes" id="UP000298030">
    <property type="component" value="Unassembled WGS sequence"/>
</dbReference>
<dbReference type="GO" id="GO:0016787">
    <property type="term" value="F:hydrolase activity"/>
    <property type="evidence" value="ECO:0007669"/>
    <property type="project" value="UniProtKB-KW"/>
</dbReference>
<accession>A0A4Y7SIJ3</accession>
<protein>
    <submittedName>
        <fullName evidence="1">Alpha/beta-hydrolase</fullName>
    </submittedName>
</protein>
<evidence type="ECO:0000313" key="2">
    <source>
        <dbReference type="Proteomes" id="UP000298030"/>
    </source>
</evidence>
<sequence>MVYYNLKPLDCPVILLRGWGTKTCDPSHRTWSHIEAYLTGTGVPYVVPYYHRFGSIEERAQSVIDQIRQLYPQWRVHLVGHSMGGLVARAIAARCNLPFKVLTVTTFGSPHRGLKYLGKLPGMDGDGKLAALIREVFGSDFGGVCNITTEFMARFNQTTLNNPTVRYFSWAGHLRFYQIKYAAMLAFVSQFHRHSDGIVGTESAAWGPDLGPGVHLGTVEGLSHSKIVSAELFANSIPYLRSAELWR</sequence>
<dbReference type="InterPro" id="IPR029058">
    <property type="entry name" value="AB_hydrolase_fold"/>
</dbReference>
<organism evidence="1 2">
    <name type="scientific">Coprinellus micaceus</name>
    <name type="common">Glistening ink-cap mushroom</name>
    <name type="synonym">Coprinus micaceus</name>
    <dbReference type="NCBI Taxonomy" id="71717"/>
    <lineage>
        <taxon>Eukaryota</taxon>
        <taxon>Fungi</taxon>
        <taxon>Dikarya</taxon>
        <taxon>Basidiomycota</taxon>
        <taxon>Agaricomycotina</taxon>
        <taxon>Agaricomycetes</taxon>
        <taxon>Agaricomycetidae</taxon>
        <taxon>Agaricales</taxon>
        <taxon>Agaricineae</taxon>
        <taxon>Psathyrellaceae</taxon>
        <taxon>Coprinellus</taxon>
    </lineage>
</organism>
<dbReference type="CDD" id="cd00741">
    <property type="entry name" value="Lipase"/>
    <property type="match status" value="1"/>
</dbReference>
<dbReference type="OrthoDB" id="5592486at2759"/>
<name>A0A4Y7SIJ3_COPMI</name>
<dbReference type="Pfam" id="PF02089">
    <property type="entry name" value="Palm_thioest"/>
    <property type="match status" value="1"/>
</dbReference>
<dbReference type="EMBL" id="QPFP01000109">
    <property type="protein sequence ID" value="TEB21488.1"/>
    <property type="molecule type" value="Genomic_DNA"/>
</dbReference>
<dbReference type="Gene3D" id="3.40.50.1820">
    <property type="entry name" value="alpha/beta hydrolase"/>
    <property type="match status" value="1"/>
</dbReference>
<proteinExistence type="predicted"/>
<gene>
    <name evidence="1" type="ORF">FA13DRAFT_1741812</name>
</gene>
<dbReference type="AlphaFoldDB" id="A0A4Y7SIJ3"/>
<keyword evidence="2" id="KW-1185">Reference proteome</keyword>